<dbReference type="EMBL" id="JAPHNI010000034">
    <property type="protein sequence ID" value="KAJ8117971.1"/>
    <property type="molecule type" value="Genomic_DNA"/>
</dbReference>
<accession>A0ACC2IS28</accession>
<evidence type="ECO:0000313" key="2">
    <source>
        <dbReference type="Proteomes" id="UP001153331"/>
    </source>
</evidence>
<comment type="caution">
    <text evidence="1">The sequence shown here is derived from an EMBL/GenBank/DDBJ whole genome shotgun (WGS) entry which is preliminary data.</text>
</comment>
<name>A0ACC2IS28_9PLEO</name>
<protein>
    <submittedName>
        <fullName evidence="1">Uncharacterized protein</fullName>
    </submittedName>
</protein>
<gene>
    <name evidence="1" type="ORF">OPT61_g955</name>
</gene>
<reference evidence="1" key="1">
    <citation type="submission" date="2022-11" db="EMBL/GenBank/DDBJ databases">
        <title>Genome Sequence of Boeremia exigua.</title>
        <authorList>
            <person name="Buettner E."/>
        </authorList>
    </citation>
    <scope>NUCLEOTIDE SEQUENCE</scope>
    <source>
        <strain evidence="1">CU02</strain>
    </source>
</reference>
<organism evidence="1 2">
    <name type="scientific">Boeremia exigua</name>
    <dbReference type="NCBI Taxonomy" id="749465"/>
    <lineage>
        <taxon>Eukaryota</taxon>
        <taxon>Fungi</taxon>
        <taxon>Dikarya</taxon>
        <taxon>Ascomycota</taxon>
        <taxon>Pezizomycotina</taxon>
        <taxon>Dothideomycetes</taxon>
        <taxon>Pleosporomycetidae</taxon>
        <taxon>Pleosporales</taxon>
        <taxon>Pleosporineae</taxon>
        <taxon>Didymellaceae</taxon>
        <taxon>Boeremia</taxon>
    </lineage>
</organism>
<sequence length="849" mass="95362">MSTRSAEPESGDNSPTHDDTLEKRASKKRKVLSCYACRSRKMKCDRVYPVCGRCQKTGRADQCSYDPRLLEAAQLQPGQPLTTNNPMAVMHDSGFNEDYAKDEPSETLNWKLRTQERRIEVLERKLTVTCEDDNPSQLRDKITKEPKIAEEMAFRGKGFKTQFHGTTSVMTIISQYRDLQAFTRQTLAVDNSMSRVKKDFKAFRDRRKVLSKEKIARTYGTDEEVFALLPPKHELDIQVALYFRTWETTYRILHEPTFWQEYNSFWERRDDKQGGFATILVLIVATTKCSTVKDDVFIGDSTSDRDAASDLIETCQMWLNRQPRKRLTLAYFQLQCLTLLAKRVNCVKLKQDWLTAGDVVRLALASGLHRDPSLLSTGQISEYEKEMRKRLWYTIAELEIQSSLDCGLQSSLTGLFFDTSAPSNLPDEAFSLATAELPASRPIEYFTSTSYLITALRSLPLRIHLTKLLNDPSSGLQYTDILHYDEQIASALTTVPNWSDAHATTPTALLRLQLQQYLLVLHKPYARHAFSEKRFAYSFTASIDAASSIVAVHDDLNSQGILIWNHFRNDIVRVGMTLSQIAALNCARHDVEPSALPPIREQTSATDPSRHIADLPLNNTRVPFANKGGFASPSPRLYLAVLPHELLPRNLIKTSIEILERTLQLYERKVMRLGTGYMEYWLLSAAIGMLPPLAPPSRTSSSIAHRISNEDELRERCKTALNRFTSLAFRVLAMQRDPQNSLAVGLRASMSASSPSESRTPSESRGTILSSRAAGSFGTKGVGAFAGSTSHSTQGMIGDMPFHAMNGSMTGAKGADLMDSTFNPLEDMGVDLSGWTFPDFWAFDLAGDF</sequence>
<dbReference type="Proteomes" id="UP001153331">
    <property type="component" value="Unassembled WGS sequence"/>
</dbReference>
<keyword evidence="2" id="KW-1185">Reference proteome</keyword>
<proteinExistence type="predicted"/>
<evidence type="ECO:0000313" key="1">
    <source>
        <dbReference type="EMBL" id="KAJ8117971.1"/>
    </source>
</evidence>